<dbReference type="Gene3D" id="3.40.30.10">
    <property type="entry name" value="Glutaredoxin"/>
    <property type="match status" value="1"/>
</dbReference>
<dbReference type="SUPFAM" id="SSF54292">
    <property type="entry name" value="2Fe-2S ferredoxin-like"/>
    <property type="match status" value="1"/>
</dbReference>
<evidence type="ECO:0008006" key="6">
    <source>
        <dbReference type="Google" id="ProtNLM"/>
    </source>
</evidence>
<sequence>MGWTSSMLPLPSRWTTCHGRTLLVQPSMSRRTLATAAATEGLAGTAPEMKRHLILFTGRDDSTWPSHIDKVSPLYRSLNRLTSVPAMSRSGTISVNISSTKLSGLTRSAGKPWDPTVSKVDKEVSEDQAGTEEYGAVIYPEMLEVPFPLSMATLSDFQAFYESLVLPEARDVDKKHIFVCTHNNRDCRCGVIGSQLFTALARYIRRTPSLAKNVQVHPIAHIGGHKYAGNVIVYPQGDWYGLIQPTDASDFVKRVVKDDKVWWSRWRGRTGLSALEQKQLYNASIATETVDPKNAKRLERVALGDTLQLRLTTHDGEHVDVTGFEGESVKDALRRHEYVEATCGGACECATCAVAFIDASEIPLPAPAISDEELDQLEFAITRKDTSRLCCQIPLTKELADWNERGGIIELPRY</sequence>
<dbReference type="STRING" id="764103.G7E431"/>
<name>G7E431_MIXOS</name>
<reference evidence="4 5" key="1">
    <citation type="journal article" date="2011" name="J. Gen. Appl. Microbiol.">
        <title>Draft genome sequencing of the enigmatic basidiomycete Mixia osmundae.</title>
        <authorList>
            <person name="Nishida H."/>
            <person name="Nagatsuka Y."/>
            <person name="Sugiyama J."/>
        </authorList>
    </citation>
    <scope>NUCLEOTIDE SEQUENCE [LARGE SCALE GENOMIC DNA]</scope>
    <source>
        <strain evidence="5">CBS 9802 / IAM 14324 / JCM 22182 / KY 12970</strain>
    </source>
</reference>
<proteinExistence type="predicted"/>
<dbReference type="AlphaFoldDB" id="G7E431"/>
<keyword evidence="1" id="KW-0408">Iron</keyword>
<dbReference type="InterPro" id="IPR012675">
    <property type="entry name" value="Beta-grasp_dom_sf"/>
</dbReference>
<reference evidence="4 5" key="2">
    <citation type="journal article" date="2012" name="Open Biol.">
        <title>Characteristics of nucleosomes and linker DNA regions on the genome of the basidiomycete Mixia osmundae revealed by mono- and dinucleosome mapping.</title>
        <authorList>
            <person name="Nishida H."/>
            <person name="Kondo S."/>
            <person name="Matsumoto T."/>
            <person name="Suzuki Y."/>
            <person name="Yoshikawa H."/>
            <person name="Taylor T.D."/>
            <person name="Sugiyama J."/>
        </authorList>
    </citation>
    <scope>NUCLEOTIDE SEQUENCE [LARGE SCALE GENOMIC DNA]</scope>
    <source>
        <strain evidence="5">CBS 9802 / IAM 14324 / JCM 22182 / KY 12970</strain>
    </source>
</reference>
<keyword evidence="1" id="KW-0001">2Fe-2S</keyword>
<accession>G7E431</accession>
<evidence type="ECO:0000313" key="5">
    <source>
        <dbReference type="Proteomes" id="UP000009131"/>
    </source>
</evidence>
<keyword evidence="5" id="KW-1185">Reference proteome</keyword>
<dbReference type="RefSeq" id="XP_014568248.1">
    <property type="nucleotide sequence ID" value="XM_014712762.1"/>
</dbReference>
<organism evidence="4 5">
    <name type="scientific">Mixia osmundae (strain CBS 9802 / IAM 14324 / JCM 22182 / KY 12970)</name>
    <dbReference type="NCBI Taxonomy" id="764103"/>
    <lineage>
        <taxon>Eukaryota</taxon>
        <taxon>Fungi</taxon>
        <taxon>Dikarya</taxon>
        <taxon>Basidiomycota</taxon>
        <taxon>Pucciniomycotina</taxon>
        <taxon>Mixiomycetes</taxon>
        <taxon>Mixiales</taxon>
        <taxon>Mixiaceae</taxon>
        <taxon>Mixia</taxon>
    </lineage>
</organism>
<dbReference type="HOGENOM" id="CLU_049620_0_0_1"/>
<dbReference type="OMA" id="HIFVCTH"/>
<dbReference type="InterPro" id="IPR036010">
    <property type="entry name" value="2Fe-2S_ferredoxin-like_sf"/>
</dbReference>
<dbReference type="GO" id="GO:0051537">
    <property type="term" value="F:2 iron, 2 sulfur cluster binding"/>
    <property type="evidence" value="ECO:0007669"/>
    <property type="project" value="UniProtKB-KW"/>
</dbReference>
<dbReference type="CDD" id="cd03062">
    <property type="entry name" value="TRX_Fd_Sucrase"/>
    <property type="match status" value="1"/>
</dbReference>
<dbReference type="SUPFAM" id="SSF52833">
    <property type="entry name" value="Thioredoxin-like"/>
    <property type="match status" value="1"/>
</dbReference>
<dbReference type="InterPro" id="IPR009737">
    <property type="entry name" value="Aim32/Apd1-like"/>
</dbReference>
<comment type="caution">
    <text evidence="4">The sequence shown here is derived from an EMBL/GenBank/DDBJ whole genome shotgun (WGS) entry which is preliminary data.</text>
</comment>
<keyword evidence="2" id="KW-0411">Iron-sulfur</keyword>
<dbReference type="Gene3D" id="3.10.20.30">
    <property type="match status" value="1"/>
</dbReference>
<dbReference type="OrthoDB" id="10253744at2759"/>
<dbReference type="EMBL" id="BABT02000129">
    <property type="protein sequence ID" value="GAA97591.1"/>
    <property type="molecule type" value="Genomic_DNA"/>
</dbReference>
<dbReference type="eggNOG" id="KOG3309">
    <property type="taxonomic scope" value="Eukaryota"/>
</dbReference>
<evidence type="ECO:0000256" key="3">
    <source>
        <dbReference type="SAM" id="MobiDB-lite"/>
    </source>
</evidence>
<feature type="region of interest" description="Disordered" evidence="3">
    <location>
        <begin position="106"/>
        <end position="126"/>
    </location>
</feature>
<protein>
    <recommendedName>
        <fullName evidence="6">2Fe-2S ferredoxin-type domain-containing protein</fullName>
    </recommendedName>
</protein>
<dbReference type="PANTHER" id="PTHR31902">
    <property type="entry name" value="ACTIN PATCHES DISTAL PROTEIN 1"/>
    <property type="match status" value="1"/>
</dbReference>
<gene>
    <name evidence="4" type="primary">Mo04269</name>
    <name evidence="4" type="ORF">E5Q_04269</name>
</gene>
<dbReference type="InParanoid" id="G7E431"/>
<dbReference type="InterPro" id="IPR036249">
    <property type="entry name" value="Thioredoxin-like_sf"/>
</dbReference>
<dbReference type="Proteomes" id="UP000009131">
    <property type="component" value="Unassembled WGS sequence"/>
</dbReference>
<dbReference type="CDD" id="cd00207">
    <property type="entry name" value="fer2"/>
    <property type="match status" value="1"/>
</dbReference>
<dbReference type="InterPro" id="IPR001041">
    <property type="entry name" value="2Fe-2S_ferredoxin-type"/>
</dbReference>
<evidence type="ECO:0000313" key="4">
    <source>
        <dbReference type="EMBL" id="GAA97591.1"/>
    </source>
</evidence>
<evidence type="ECO:0000256" key="1">
    <source>
        <dbReference type="ARBA" id="ARBA00022714"/>
    </source>
</evidence>
<evidence type="ECO:0000256" key="2">
    <source>
        <dbReference type="ARBA" id="ARBA00023014"/>
    </source>
</evidence>
<dbReference type="Pfam" id="PF06999">
    <property type="entry name" value="Suc_Fer-like"/>
    <property type="match status" value="1"/>
</dbReference>
<keyword evidence="1" id="KW-0479">Metal-binding</keyword>